<gene>
    <name evidence="8" type="ORF">Krac_5601</name>
</gene>
<dbReference type="AlphaFoldDB" id="D6TWE9"/>
<name>D6TWE9_KTERA</name>
<keyword evidence="3" id="KW-0479">Metal-binding</keyword>
<keyword evidence="5" id="KW-0408">Iron</keyword>
<dbReference type="GO" id="GO:0005829">
    <property type="term" value="C:cytosol"/>
    <property type="evidence" value="ECO:0007669"/>
    <property type="project" value="TreeGrafter"/>
</dbReference>
<evidence type="ECO:0000313" key="8">
    <source>
        <dbReference type="EMBL" id="EFH84532.1"/>
    </source>
</evidence>
<dbReference type="STRING" id="485913.Krac_5601"/>
<feature type="domain" description="DyP dimeric alpha+beta barrel" evidence="7">
    <location>
        <begin position="7"/>
        <end position="140"/>
    </location>
</feature>
<evidence type="ECO:0000256" key="2">
    <source>
        <dbReference type="ARBA" id="ARBA00022559"/>
    </source>
</evidence>
<dbReference type="GO" id="GO:0046872">
    <property type="term" value="F:metal ion binding"/>
    <property type="evidence" value="ECO:0007669"/>
    <property type="project" value="UniProtKB-KW"/>
</dbReference>
<dbReference type="PROSITE" id="PS51404">
    <property type="entry name" value="DYP_PEROXIDASE"/>
    <property type="match status" value="1"/>
</dbReference>
<reference evidence="8 9" key="1">
    <citation type="journal article" date="2011" name="Stand. Genomic Sci.">
        <title>Non-contiguous finished genome sequence and contextual data of the filamentous soil bacterium Ktedonobacter racemifer type strain (SOSP1-21).</title>
        <authorList>
            <person name="Chang Y.J."/>
            <person name="Land M."/>
            <person name="Hauser L."/>
            <person name="Chertkov O."/>
            <person name="Del Rio T.G."/>
            <person name="Nolan M."/>
            <person name="Copeland A."/>
            <person name="Tice H."/>
            <person name="Cheng J.F."/>
            <person name="Lucas S."/>
            <person name="Han C."/>
            <person name="Goodwin L."/>
            <person name="Pitluck S."/>
            <person name="Ivanova N."/>
            <person name="Ovchinikova G."/>
            <person name="Pati A."/>
            <person name="Chen A."/>
            <person name="Palaniappan K."/>
            <person name="Mavromatis K."/>
            <person name="Liolios K."/>
            <person name="Brettin T."/>
            <person name="Fiebig A."/>
            <person name="Rohde M."/>
            <person name="Abt B."/>
            <person name="Goker M."/>
            <person name="Detter J.C."/>
            <person name="Woyke T."/>
            <person name="Bristow J."/>
            <person name="Eisen J.A."/>
            <person name="Markowitz V."/>
            <person name="Hugenholtz P."/>
            <person name="Kyrpides N.C."/>
            <person name="Klenk H.P."/>
            <person name="Lapidus A."/>
        </authorList>
    </citation>
    <scope>NUCLEOTIDE SEQUENCE [LARGE SCALE GENOMIC DNA]</scope>
    <source>
        <strain evidence="9">DSM 44963</strain>
    </source>
</reference>
<dbReference type="OrthoDB" id="9781066at2"/>
<dbReference type="PANTHER" id="PTHR30521">
    <property type="entry name" value="DEFERROCHELATASE/PEROXIDASE"/>
    <property type="match status" value="1"/>
</dbReference>
<dbReference type="GO" id="GO:0004601">
    <property type="term" value="F:peroxidase activity"/>
    <property type="evidence" value="ECO:0007669"/>
    <property type="project" value="UniProtKB-KW"/>
</dbReference>
<dbReference type="PANTHER" id="PTHR30521:SF5">
    <property type="entry name" value="BLR4509 PROTEIN"/>
    <property type="match status" value="1"/>
</dbReference>
<comment type="cofactor">
    <cofactor evidence="1">
        <name>heme b</name>
        <dbReference type="ChEBI" id="CHEBI:60344"/>
    </cofactor>
</comment>
<comment type="similarity">
    <text evidence="6">Belongs to the DyP-type peroxidase family.</text>
</comment>
<dbReference type="Pfam" id="PF21105">
    <property type="entry name" value="DyP_N"/>
    <property type="match status" value="1"/>
</dbReference>
<comment type="caution">
    <text evidence="8">The sequence shown here is derived from an EMBL/GenBank/DDBJ whole genome shotgun (WGS) entry which is preliminary data.</text>
</comment>
<evidence type="ECO:0000256" key="4">
    <source>
        <dbReference type="ARBA" id="ARBA00023002"/>
    </source>
</evidence>
<evidence type="ECO:0000256" key="5">
    <source>
        <dbReference type="ARBA" id="ARBA00023004"/>
    </source>
</evidence>
<dbReference type="Proteomes" id="UP000004508">
    <property type="component" value="Unassembled WGS sequence"/>
</dbReference>
<dbReference type="RefSeq" id="WP_007916168.1">
    <property type="nucleotide sequence ID" value="NZ_ADVG01000003.1"/>
</dbReference>
<proteinExistence type="inferred from homology"/>
<keyword evidence="9" id="KW-1185">Reference proteome</keyword>
<dbReference type="InterPro" id="IPR011008">
    <property type="entry name" value="Dimeric_a/b-barrel"/>
</dbReference>
<sequence>MLEFNDIQSGVLHPRPTPYAGTYIMLRIDERAAGHQLLKRLTPAIASATDLTSPAGDAWVAVALSYHGLKALGVPQASLESFSPEFQQGMAARAAELGDVGESAPEKWEWPLGTSEVHLVIAALAPDQTRLAKVLEPARQAYQQMPGVTAIYQQDCYQLPTGREPFGFRDSIGQPAIEGSGLAPSNPQEAPLKAGEFILGYLDESGRLPPQPQPEVLGRNGSYVALRKLHQDVAAFRRYLAAHTTSAAEEEWLAAKMMGRWRSGAPLMLCPEHDDPELGADPRRNNDFLYADSDPKGLKCPLGSHARRVNPRDQFKHEITQVNRHRLIRRGTVYGPLLPEGVLEDDGADRGIIFVFIGASLSRQFEFVQSEWVNQGIFIGAPSEKDPMCGPNDGAGMFTIPKQPIRQRLHGLPQFVTNRGGEYFFLPGLRALRWLADAEYVAEGGGGAER</sequence>
<dbReference type="InterPro" id="IPR049509">
    <property type="entry name" value="DyP_N"/>
</dbReference>
<evidence type="ECO:0000256" key="6">
    <source>
        <dbReference type="ARBA" id="ARBA00025737"/>
    </source>
</evidence>
<dbReference type="InterPro" id="IPR006314">
    <property type="entry name" value="Dyp_peroxidase"/>
</dbReference>
<dbReference type="eggNOG" id="COG2837">
    <property type="taxonomic scope" value="Bacteria"/>
</dbReference>
<dbReference type="InParanoid" id="D6TWE9"/>
<dbReference type="EMBL" id="ADVG01000003">
    <property type="protein sequence ID" value="EFH84532.1"/>
    <property type="molecule type" value="Genomic_DNA"/>
</dbReference>
<evidence type="ECO:0000259" key="7">
    <source>
        <dbReference type="Pfam" id="PF21105"/>
    </source>
</evidence>
<accession>D6TWE9</accession>
<protein>
    <submittedName>
        <fullName evidence="8">Dyp-type peroxidase family</fullName>
    </submittedName>
</protein>
<dbReference type="NCBIfam" id="TIGR01413">
    <property type="entry name" value="Dyp_perox_fam"/>
    <property type="match status" value="1"/>
</dbReference>
<evidence type="ECO:0000313" key="9">
    <source>
        <dbReference type="Proteomes" id="UP000004508"/>
    </source>
</evidence>
<evidence type="ECO:0000256" key="3">
    <source>
        <dbReference type="ARBA" id="ARBA00022723"/>
    </source>
</evidence>
<dbReference type="GO" id="GO:0020037">
    <property type="term" value="F:heme binding"/>
    <property type="evidence" value="ECO:0007669"/>
    <property type="project" value="InterPro"/>
</dbReference>
<dbReference type="SUPFAM" id="SSF54909">
    <property type="entry name" value="Dimeric alpha+beta barrel"/>
    <property type="match status" value="1"/>
</dbReference>
<organism evidence="8 9">
    <name type="scientific">Ktedonobacter racemifer DSM 44963</name>
    <dbReference type="NCBI Taxonomy" id="485913"/>
    <lineage>
        <taxon>Bacteria</taxon>
        <taxon>Bacillati</taxon>
        <taxon>Chloroflexota</taxon>
        <taxon>Ktedonobacteria</taxon>
        <taxon>Ktedonobacterales</taxon>
        <taxon>Ktedonobacteraceae</taxon>
        <taxon>Ktedonobacter</taxon>
    </lineage>
</organism>
<keyword evidence="4" id="KW-0560">Oxidoreductase</keyword>
<evidence type="ECO:0000256" key="1">
    <source>
        <dbReference type="ARBA" id="ARBA00001970"/>
    </source>
</evidence>
<keyword evidence="2 8" id="KW-0575">Peroxidase</keyword>